<proteinExistence type="predicted"/>
<organism evidence="2 3">
    <name type="scientific">Prunus dulcis</name>
    <name type="common">Almond</name>
    <name type="synonym">Amygdalus dulcis</name>
    <dbReference type="NCBI Taxonomy" id="3755"/>
    <lineage>
        <taxon>Eukaryota</taxon>
        <taxon>Viridiplantae</taxon>
        <taxon>Streptophyta</taxon>
        <taxon>Embryophyta</taxon>
        <taxon>Tracheophyta</taxon>
        <taxon>Spermatophyta</taxon>
        <taxon>Magnoliopsida</taxon>
        <taxon>eudicotyledons</taxon>
        <taxon>Gunneridae</taxon>
        <taxon>Pentapetalae</taxon>
        <taxon>rosids</taxon>
        <taxon>fabids</taxon>
        <taxon>Rosales</taxon>
        <taxon>Rosaceae</taxon>
        <taxon>Amygdaloideae</taxon>
        <taxon>Amygdaleae</taxon>
        <taxon>Prunus</taxon>
    </lineage>
</organism>
<dbReference type="PANTHER" id="PTHR31934">
    <property type="entry name" value="ALPHA/BETA-HYDROLASES SUPERFAMILY PROTEIN"/>
    <property type="match status" value="1"/>
</dbReference>
<evidence type="ECO:0000313" key="2">
    <source>
        <dbReference type="EMBL" id="KAI5325711.1"/>
    </source>
</evidence>
<dbReference type="EMBL" id="JAJFAZ020000006">
    <property type="protein sequence ID" value="KAI5325711.1"/>
    <property type="molecule type" value="Genomic_DNA"/>
</dbReference>
<name>A0AAD4VKQ6_PRUDU</name>
<sequence>MKRSSFLEQTFKGTKPNFESRVLYFPKTKKSRVLCKRFGFFCLASKEIQPQVLYFPVLRFSWLSFIFAFVSLAARVQKTLQGSSDDIGWLPRALGMPGVEDGTARFLELLAGIRNGEHILLSSFVYLLIPGLYGNHGIVYFVGTKKFFSKMDLARHIAKIQSEASVEHNAWELKQYMRSFTGNPVSV</sequence>
<keyword evidence="3" id="KW-1185">Reference proteome</keyword>
<feature type="transmembrane region" description="Helical" evidence="1">
    <location>
        <begin position="119"/>
        <end position="142"/>
    </location>
</feature>
<accession>A0AAD4VKQ6</accession>
<evidence type="ECO:0000256" key="1">
    <source>
        <dbReference type="SAM" id="Phobius"/>
    </source>
</evidence>
<keyword evidence="1" id="KW-1133">Transmembrane helix</keyword>
<gene>
    <name evidence="2" type="ORF">L3X38_034785</name>
</gene>
<evidence type="ECO:0000313" key="3">
    <source>
        <dbReference type="Proteomes" id="UP001054821"/>
    </source>
</evidence>
<reference evidence="2 3" key="1">
    <citation type="journal article" date="2022" name="G3 (Bethesda)">
        <title>Whole-genome sequence and methylome profiling of the almond [Prunus dulcis (Mill.) D.A. Webb] cultivar 'Nonpareil'.</title>
        <authorList>
            <person name="D'Amico-Willman K.M."/>
            <person name="Ouma W.Z."/>
            <person name="Meulia T."/>
            <person name="Sideli G.M."/>
            <person name="Gradziel T.M."/>
            <person name="Fresnedo-Ramirez J."/>
        </authorList>
    </citation>
    <scope>NUCLEOTIDE SEQUENCE [LARGE SCALE GENOMIC DNA]</scope>
    <source>
        <strain evidence="2">Clone GOH B32 T37-40</strain>
    </source>
</reference>
<dbReference type="PANTHER" id="PTHR31934:SF5">
    <property type="entry name" value="OS05G0557900 PROTEIN"/>
    <property type="match status" value="1"/>
</dbReference>
<dbReference type="Proteomes" id="UP001054821">
    <property type="component" value="Chromosome 6"/>
</dbReference>
<protein>
    <recommendedName>
        <fullName evidence="4">Transmembrane protein</fullName>
    </recommendedName>
</protein>
<keyword evidence="1" id="KW-0812">Transmembrane</keyword>
<comment type="caution">
    <text evidence="2">The sequence shown here is derived from an EMBL/GenBank/DDBJ whole genome shotgun (WGS) entry which is preliminary data.</text>
</comment>
<evidence type="ECO:0008006" key="4">
    <source>
        <dbReference type="Google" id="ProtNLM"/>
    </source>
</evidence>
<feature type="transmembrane region" description="Helical" evidence="1">
    <location>
        <begin position="53"/>
        <end position="74"/>
    </location>
</feature>
<dbReference type="AlphaFoldDB" id="A0AAD4VKQ6"/>
<keyword evidence="1" id="KW-0472">Membrane</keyword>